<feature type="compositionally biased region" description="Low complexity" evidence="1">
    <location>
        <begin position="69"/>
        <end position="82"/>
    </location>
</feature>
<evidence type="ECO:0000256" key="1">
    <source>
        <dbReference type="SAM" id="MobiDB-lite"/>
    </source>
</evidence>
<evidence type="ECO:0000313" key="2">
    <source>
        <dbReference type="EMBL" id="WWD15938.1"/>
    </source>
</evidence>
<sequence length="256" mass="27614">MLKVFRKSNRYTTPKASPSSPSSPLACKTPMASQLPRHCYQDTDIAVKEKPFDVRLGAASGEELARGLPSAAGPPGSSGPSGQSRKYPRPGETIHRNSSSSQSGHAYQTAKETVAELNKEMRRMTPLAPVSQPVPASTSCSTLVSDSPHRFERKADMKRSFVTDASVSMRTSRFDIPPAQSTLAPKLSRGSSSSVLDRVRRIEMAARPAPIRSDTVSGGLSLTERSRNPLEPMSFRNIISSPSPVDTTMHKGHVPS</sequence>
<feature type="region of interest" description="Disordered" evidence="1">
    <location>
        <begin position="61"/>
        <end position="119"/>
    </location>
</feature>
<feature type="region of interest" description="Disordered" evidence="1">
    <location>
        <begin position="1"/>
        <end position="32"/>
    </location>
</feature>
<dbReference type="AlphaFoldDB" id="A0AAJ8MUB8"/>
<reference evidence="2" key="1">
    <citation type="submission" date="2017-08" db="EMBL/GenBank/DDBJ databases">
        <authorList>
            <person name="Cuomo C."/>
            <person name="Billmyre B."/>
            <person name="Heitman J."/>
        </authorList>
    </citation>
    <scope>NUCLEOTIDE SEQUENCE</scope>
    <source>
        <strain evidence="2">CBS 12478</strain>
    </source>
</reference>
<feature type="region of interest" description="Disordered" evidence="1">
    <location>
        <begin position="210"/>
        <end position="256"/>
    </location>
</feature>
<dbReference type="Proteomes" id="UP000322225">
    <property type="component" value="Chromosome 1"/>
</dbReference>
<feature type="compositionally biased region" description="Polar residues" evidence="1">
    <location>
        <begin position="96"/>
        <end position="106"/>
    </location>
</feature>
<name>A0AAJ8MUB8_9TREE</name>
<feature type="compositionally biased region" description="Polar residues" evidence="1">
    <location>
        <begin position="237"/>
        <end position="246"/>
    </location>
</feature>
<dbReference type="EMBL" id="CP144051">
    <property type="protein sequence ID" value="WWD15938.1"/>
    <property type="molecule type" value="Genomic_DNA"/>
</dbReference>
<keyword evidence="3" id="KW-1185">Reference proteome</keyword>
<dbReference type="GeneID" id="43587092"/>
<reference evidence="2" key="2">
    <citation type="submission" date="2024-01" db="EMBL/GenBank/DDBJ databases">
        <title>Comparative genomics of Cryptococcus and Kwoniella reveals pathogenesis evolution and contrasting modes of karyotype evolution via chromosome fusion or intercentromeric recombination.</title>
        <authorList>
            <person name="Coelho M.A."/>
            <person name="David-Palma M."/>
            <person name="Shea T."/>
            <person name="Bowers K."/>
            <person name="McGinley-Smith S."/>
            <person name="Mohammad A.W."/>
            <person name="Gnirke A."/>
            <person name="Yurkov A.M."/>
            <person name="Nowrousian M."/>
            <person name="Sun S."/>
            <person name="Cuomo C.A."/>
            <person name="Heitman J."/>
        </authorList>
    </citation>
    <scope>NUCLEOTIDE SEQUENCE</scope>
    <source>
        <strain evidence="2">CBS 12478</strain>
    </source>
</reference>
<organism evidence="2 3">
    <name type="scientific">Kwoniella shandongensis</name>
    <dbReference type="NCBI Taxonomy" id="1734106"/>
    <lineage>
        <taxon>Eukaryota</taxon>
        <taxon>Fungi</taxon>
        <taxon>Dikarya</taxon>
        <taxon>Basidiomycota</taxon>
        <taxon>Agaricomycotina</taxon>
        <taxon>Tremellomycetes</taxon>
        <taxon>Tremellales</taxon>
        <taxon>Cryptococcaceae</taxon>
        <taxon>Kwoniella</taxon>
    </lineage>
</organism>
<accession>A0AAJ8MUB8</accession>
<dbReference type="RefSeq" id="XP_031862780.2">
    <property type="nucleotide sequence ID" value="XM_032002973.2"/>
</dbReference>
<protein>
    <submittedName>
        <fullName evidence="2">Uncharacterized protein</fullName>
    </submittedName>
</protein>
<evidence type="ECO:0000313" key="3">
    <source>
        <dbReference type="Proteomes" id="UP000322225"/>
    </source>
</evidence>
<gene>
    <name evidence="2" type="ORF">CI109_100362</name>
</gene>
<proteinExistence type="predicted"/>
<dbReference type="KEGG" id="ksn:43587092"/>